<feature type="non-terminal residue" evidence="1">
    <location>
        <position position="423"/>
    </location>
</feature>
<proteinExistence type="predicted"/>
<dbReference type="OrthoDB" id="9765926at2"/>
<reference evidence="2" key="1">
    <citation type="submission" date="2016-11" db="EMBL/GenBank/DDBJ databases">
        <authorList>
            <person name="Varghese N."/>
            <person name="Submissions S."/>
        </authorList>
    </citation>
    <scope>NUCLEOTIDE SEQUENCE [LARGE SCALE GENOMIC DNA]</scope>
    <source>
        <strain evidence="2">DSM 16478</strain>
    </source>
</reference>
<evidence type="ECO:0000313" key="2">
    <source>
        <dbReference type="Proteomes" id="UP000184314"/>
    </source>
</evidence>
<gene>
    <name evidence="1" type="ORF">SAMN04488007_3660</name>
</gene>
<keyword evidence="2" id="KW-1185">Reference proteome</keyword>
<dbReference type="STRING" id="228958.SAMN04488007_3660"/>
<accession>A0A1M6UIR0</accession>
<name>A0A1M6UIR0_9FLAO</name>
<sequence length="423" mass="43244">MTTIQLIAKSLKVSFCFIILLFGQNLYSQYTVVGPSSANVNETKDYTLSGSGPSYGKTQWYVSSGGTIVSSTTTSARVKWTQSGGRSVGVAIWYYPVDSSPEATPSKSVTVISNDPPTVYTLSNNGNSQVCSTEGSVRLADSQIGASYRLYRGSSTYGSAISGTNSALIFSGLTSGTYTVRATLNGQTRTMNGSVPIGAKVPEAITISASVTDINNICPGTKVTLGTNGSGPNWSGTDNNNTVTSVTLSAGQSKTISVSAKNSCNETKTATITLKASSAIGTVNISSGLNERCKGGGTTDFNASATNASNYSWSISPNNTAGTINSSGLVTWNANYVGTATITATASNSCAGSSKSGTRNVTVTSPPLAYTLTGPSNLCSGSNGALYLSDTQSGVSYQLYKNNAVSGASKSGTGNGISWSGVT</sequence>
<dbReference type="Proteomes" id="UP000184314">
    <property type="component" value="Unassembled WGS sequence"/>
</dbReference>
<dbReference type="RefSeq" id="WP_139252017.1">
    <property type="nucleotide sequence ID" value="NZ_FQZX01000003.1"/>
</dbReference>
<organism evidence="1 2">
    <name type="scientific">Maribacter aquivivus</name>
    <dbReference type="NCBI Taxonomy" id="228958"/>
    <lineage>
        <taxon>Bacteria</taxon>
        <taxon>Pseudomonadati</taxon>
        <taxon>Bacteroidota</taxon>
        <taxon>Flavobacteriia</taxon>
        <taxon>Flavobacteriales</taxon>
        <taxon>Flavobacteriaceae</taxon>
        <taxon>Maribacter</taxon>
    </lineage>
</organism>
<dbReference type="AlphaFoldDB" id="A0A1M6UIR0"/>
<dbReference type="EMBL" id="FQZX01000003">
    <property type="protein sequence ID" value="SHK69067.1"/>
    <property type="molecule type" value="Genomic_DNA"/>
</dbReference>
<protein>
    <recommendedName>
        <fullName evidence="3">BIG2 domain-containing protein</fullName>
    </recommendedName>
</protein>
<evidence type="ECO:0008006" key="3">
    <source>
        <dbReference type="Google" id="ProtNLM"/>
    </source>
</evidence>
<evidence type="ECO:0000313" key="1">
    <source>
        <dbReference type="EMBL" id="SHK69067.1"/>
    </source>
</evidence>